<dbReference type="PROSITE" id="PS51257">
    <property type="entry name" value="PROKAR_LIPOPROTEIN"/>
    <property type="match status" value="1"/>
</dbReference>
<sequence length="159" mass="17074">MKESQIYLVVAMNHTKIIICWAILSACGSDQSSSDSKPLDSGVEPDTAALEPIPVGGTFLVDCEPIEHGEQTLILGCRATDPAQDLSLIKTKAYIIEDGLATLLESLPRASSWQNHYSIPTKSIPEAVFRLDIINDSGDATGSFMEPLVSLTQGSAVQR</sequence>
<reference evidence="2" key="1">
    <citation type="submission" date="2017-04" db="EMBL/GenBank/DDBJ databases">
        <authorList>
            <person name="Varghese N."/>
            <person name="Submissions S."/>
        </authorList>
    </citation>
    <scope>NUCLEOTIDE SEQUENCE [LARGE SCALE GENOMIC DNA]</scope>
    <source>
        <strain evidence="2">RKEM611</strain>
    </source>
</reference>
<dbReference type="Proteomes" id="UP000192907">
    <property type="component" value="Unassembled WGS sequence"/>
</dbReference>
<evidence type="ECO:0008006" key="3">
    <source>
        <dbReference type="Google" id="ProtNLM"/>
    </source>
</evidence>
<dbReference type="RefSeq" id="WP_132326274.1">
    <property type="nucleotide sequence ID" value="NZ_FWZT01000045.1"/>
</dbReference>
<evidence type="ECO:0000313" key="1">
    <source>
        <dbReference type="EMBL" id="SMF83170.1"/>
    </source>
</evidence>
<dbReference type="EMBL" id="FWZT01000045">
    <property type="protein sequence ID" value="SMF83170.1"/>
    <property type="molecule type" value="Genomic_DNA"/>
</dbReference>
<dbReference type="AlphaFoldDB" id="A0A1Y6CYH6"/>
<keyword evidence="2" id="KW-1185">Reference proteome</keyword>
<name>A0A1Y6CYH6_9BACT</name>
<organism evidence="1 2">
    <name type="scientific">Pseudobacteriovorax antillogorgiicola</name>
    <dbReference type="NCBI Taxonomy" id="1513793"/>
    <lineage>
        <taxon>Bacteria</taxon>
        <taxon>Pseudomonadati</taxon>
        <taxon>Bdellovibrionota</taxon>
        <taxon>Oligoflexia</taxon>
        <taxon>Oligoflexales</taxon>
        <taxon>Pseudobacteriovoracaceae</taxon>
        <taxon>Pseudobacteriovorax</taxon>
    </lineage>
</organism>
<protein>
    <recommendedName>
        <fullName evidence="3">Lipoprotein</fullName>
    </recommendedName>
</protein>
<evidence type="ECO:0000313" key="2">
    <source>
        <dbReference type="Proteomes" id="UP000192907"/>
    </source>
</evidence>
<proteinExistence type="predicted"/>
<accession>A0A1Y6CYH6</accession>
<gene>
    <name evidence="1" type="ORF">SAMN06296036_1454</name>
</gene>